<dbReference type="AlphaFoldDB" id="A0A777S6U0"/>
<comment type="caution">
    <text evidence="1">The sequence shown here is derived from an EMBL/GenBank/DDBJ whole genome shotgun (WGS) entry which is preliminary data.</text>
</comment>
<dbReference type="EMBL" id="DAAYTU010000009">
    <property type="protein sequence ID" value="HAG5770216.1"/>
    <property type="molecule type" value="Genomic_DNA"/>
</dbReference>
<reference evidence="1" key="1">
    <citation type="journal article" date="2018" name="Genome Biol.">
        <title>SKESA: strategic k-mer extension for scrupulous assemblies.</title>
        <authorList>
            <person name="Souvorov A."/>
            <person name="Agarwala R."/>
            <person name="Lipman D.J."/>
        </authorList>
    </citation>
    <scope>NUCLEOTIDE SEQUENCE [LARGE SCALE GENOMIC DNA]</scope>
    <source>
        <strain evidence="1">1839</strain>
    </source>
</reference>
<evidence type="ECO:0000313" key="1">
    <source>
        <dbReference type="EMBL" id="HAG5770216.1"/>
    </source>
</evidence>
<reference evidence="1" key="2">
    <citation type="submission" date="2020-02" db="EMBL/GenBank/DDBJ databases">
        <authorList>
            <consortium name="NCBI Pathogen Detection Project"/>
        </authorList>
    </citation>
    <scope>NUCLEOTIDE SEQUENCE</scope>
    <source>
        <strain evidence="1">1839</strain>
    </source>
</reference>
<dbReference type="InterPro" id="IPR059209">
    <property type="entry name" value="YdhT-like"/>
</dbReference>
<accession>A0A777S6U0</accession>
<dbReference type="NCBIfam" id="NF007410">
    <property type="entry name" value="PRK09946.1"/>
    <property type="match status" value="1"/>
</dbReference>
<sequence length="270" mass="29262">MIITRTDLREWCIGAVMYRWFLRRFPEGGSYADIHHALIAEGFTDWADSLVEYAWKKWLTDENFARQDIFAMQKLANEPEENVFCGQFASADDNARTGCCDDNVRIVTAGYAAQIASMGYSVRMGSVGFNSHIGSSGERARVAVAGNSTRISSAGDSSRIANSGMRVRVCTLGERCHIASNGDMVQIVSFGASAKIANSGDNVHIIASGENSTVVSTGSVDSIILGPGGSAALAYHDGERVRFAVAVEGEDNIRAGVRYRLNEQHQFVEC</sequence>
<organism evidence="1">
    <name type="scientific">Escherichia coli</name>
    <dbReference type="NCBI Taxonomy" id="562"/>
    <lineage>
        <taxon>Bacteria</taxon>
        <taxon>Pseudomonadati</taxon>
        <taxon>Pseudomonadota</taxon>
        <taxon>Gammaproteobacteria</taxon>
        <taxon>Enterobacterales</taxon>
        <taxon>Enterobacteriaceae</taxon>
        <taxon>Escherichia</taxon>
    </lineage>
</organism>
<gene>
    <name evidence="1" type="ORF">GGB84_001854</name>
</gene>
<proteinExistence type="predicted"/>
<protein>
    <submittedName>
        <fullName evidence="1">Uncharacterized protein</fullName>
    </submittedName>
</protein>
<name>A0A777S6U0_ECOLX</name>